<keyword evidence="1" id="KW-0812">Transmembrane</keyword>
<comment type="caution">
    <text evidence="3">The sequence shown here is derived from an EMBL/GenBank/DDBJ whole genome shotgun (WGS) entry which is preliminary data.</text>
</comment>
<gene>
    <name evidence="3" type="ORF">CDAR_505292</name>
</gene>
<proteinExistence type="predicted"/>
<dbReference type="Proteomes" id="UP001054837">
    <property type="component" value="Unassembled WGS sequence"/>
</dbReference>
<reference evidence="3 4" key="1">
    <citation type="submission" date="2021-06" db="EMBL/GenBank/DDBJ databases">
        <title>Caerostris darwini draft genome.</title>
        <authorList>
            <person name="Kono N."/>
            <person name="Arakawa K."/>
        </authorList>
    </citation>
    <scope>NUCLEOTIDE SEQUENCE [LARGE SCALE GENOMIC DNA]</scope>
</reference>
<keyword evidence="2" id="KW-0732">Signal</keyword>
<dbReference type="EMBL" id="BPLQ01005332">
    <property type="protein sequence ID" value="GIY14227.1"/>
    <property type="molecule type" value="Genomic_DNA"/>
</dbReference>
<keyword evidence="4" id="KW-1185">Reference proteome</keyword>
<evidence type="ECO:0000313" key="4">
    <source>
        <dbReference type="Proteomes" id="UP001054837"/>
    </source>
</evidence>
<evidence type="ECO:0000256" key="1">
    <source>
        <dbReference type="SAM" id="Phobius"/>
    </source>
</evidence>
<evidence type="ECO:0000256" key="2">
    <source>
        <dbReference type="SAM" id="SignalP"/>
    </source>
</evidence>
<name>A0AAV4QYC1_9ARAC</name>
<feature type="chain" id="PRO_5043764014" evidence="2">
    <location>
        <begin position="28"/>
        <end position="132"/>
    </location>
</feature>
<accession>A0AAV4QYC1</accession>
<keyword evidence="1" id="KW-1133">Transmembrane helix</keyword>
<feature type="signal peptide" evidence="2">
    <location>
        <begin position="1"/>
        <end position="27"/>
    </location>
</feature>
<sequence>MKYTSIPSIHFLWIFLTLLIFIHAVKSEGILEGTVDDIIGPDGIVNGITNVVPSILDFIGGAIGGALGTVSALFKGIRRRASHYRAVMLTSTSIGSVQFVDYRRPYCRSDIMGRSHPKTNQCFEGVPAYSRG</sequence>
<protein>
    <submittedName>
        <fullName evidence="3">Uncharacterized protein</fullName>
    </submittedName>
</protein>
<feature type="transmembrane region" description="Helical" evidence="1">
    <location>
        <begin position="51"/>
        <end position="74"/>
    </location>
</feature>
<organism evidence="3 4">
    <name type="scientific">Caerostris darwini</name>
    <dbReference type="NCBI Taxonomy" id="1538125"/>
    <lineage>
        <taxon>Eukaryota</taxon>
        <taxon>Metazoa</taxon>
        <taxon>Ecdysozoa</taxon>
        <taxon>Arthropoda</taxon>
        <taxon>Chelicerata</taxon>
        <taxon>Arachnida</taxon>
        <taxon>Araneae</taxon>
        <taxon>Araneomorphae</taxon>
        <taxon>Entelegynae</taxon>
        <taxon>Araneoidea</taxon>
        <taxon>Araneidae</taxon>
        <taxon>Caerostris</taxon>
    </lineage>
</organism>
<keyword evidence="1" id="KW-0472">Membrane</keyword>
<evidence type="ECO:0000313" key="3">
    <source>
        <dbReference type="EMBL" id="GIY14227.1"/>
    </source>
</evidence>
<dbReference type="AlphaFoldDB" id="A0AAV4QYC1"/>